<evidence type="ECO:0000313" key="1">
    <source>
        <dbReference type="EMBL" id="OAE23974.1"/>
    </source>
</evidence>
<accession>A0A176VT07</accession>
<proteinExistence type="predicted"/>
<organism evidence="1 2">
    <name type="scientific">Marchantia polymorpha subsp. ruderalis</name>
    <dbReference type="NCBI Taxonomy" id="1480154"/>
    <lineage>
        <taxon>Eukaryota</taxon>
        <taxon>Viridiplantae</taxon>
        <taxon>Streptophyta</taxon>
        <taxon>Embryophyta</taxon>
        <taxon>Marchantiophyta</taxon>
        <taxon>Marchantiopsida</taxon>
        <taxon>Marchantiidae</taxon>
        <taxon>Marchantiales</taxon>
        <taxon>Marchantiaceae</taxon>
        <taxon>Marchantia</taxon>
    </lineage>
</organism>
<evidence type="ECO:0000313" key="2">
    <source>
        <dbReference type="Proteomes" id="UP000077202"/>
    </source>
</evidence>
<dbReference type="Proteomes" id="UP000077202">
    <property type="component" value="Unassembled WGS sequence"/>
</dbReference>
<gene>
    <name evidence="1" type="ORF">AXG93_4625s1000</name>
</gene>
<dbReference type="EMBL" id="LVLJ01002698">
    <property type="protein sequence ID" value="OAE23974.1"/>
    <property type="molecule type" value="Genomic_DNA"/>
</dbReference>
<sequence length="424" mass="47895">MREIDPSPGSEKVNGPCGMSRKLLRCVDKSVKSSPELVTDLQGPEEFLWDLEKAILSLFLARRYRIALHILAHMNYPPKMVDILRYVHCQFHRYISSLLTDEDHLTLEDLRLRGNYIPRIIHTMGFLYRLIRRLQARSANKKGRIATKNIMYRFMLDFPALLVEELESVLRYISEFCFDPPEPDFQTSRAEPVREKLQASPAFDLSTDGSPRAPHLRHPAAPSYTSIKMEAGLASKRVWCKPAHPSEHCIRLNPSGYTMNPERFMESDNLTFASDIVVQIMDVQGSTVRTDLGPRRWRPTTAVNYSQGTNFVSKVVTSHNAAKSPLDFEVSLIAPGNKPDADDKSFADTFEFSFEFSEVATAHLPTSQLQVLTVFISSLDDLISTFITLSLGLAPDSIIRNQTTKAVALSDAMFRNKFGSHDPA</sequence>
<name>A0A176VT07_MARPO</name>
<dbReference type="AlphaFoldDB" id="A0A176VT07"/>
<comment type="caution">
    <text evidence="1">The sequence shown here is derived from an EMBL/GenBank/DDBJ whole genome shotgun (WGS) entry which is preliminary data.</text>
</comment>
<reference evidence="1" key="1">
    <citation type="submission" date="2016-03" db="EMBL/GenBank/DDBJ databases">
        <title>Mechanisms controlling the formation of the plant cell surface in tip-growing cells are functionally conserved among land plants.</title>
        <authorList>
            <person name="Honkanen S."/>
            <person name="Jones V.A."/>
            <person name="Morieri G."/>
            <person name="Champion C."/>
            <person name="Hetherington A.J."/>
            <person name="Kelly S."/>
            <person name="Saint-Marcoux D."/>
            <person name="Proust H."/>
            <person name="Prescott H."/>
            <person name="Dolan L."/>
        </authorList>
    </citation>
    <scope>NUCLEOTIDE SEQUENCE [LARGE SCALE GENOMIC DNA]</scope>
    <source>
        <tissue evidence="1">Whole gametophyte</tissue>
    </source>
</reference>
<protein>
    <submittedName>
        <fullName evidence="1">Uncharacterized protein</fullName>
    </submittedName>
</protein>
<keyword evidence="2" id="KW-1185">Reference proteome</keyword>